<accession>A0AAE1ZCX8</accession>
<protein>
    <recommendedName>
        <fullName evidence="1">Sacsin/Nov domain-containing protein</fullName>
    </recommendedName>
</protein>
<name>A0AAE1ZCX8_SCHME</name>
<evidence type="ECO:0000313" key="2">
    <source>
        <dbReference type="EMBL" id="KAK4471721.1"/>
    </source>
</evidence>
<gene>
    <name evidence="2" type="ORF">MN116_004600</name>
</gene>
<keyword evidence="3" id="KW-1185">Reference proteome</keyword>
<feature type="non-terminal residue" evidence="2">
    <location>
        <position position="1"/>
    </location>
</feature>
<evidence type="ECO:0000259" key="1">
    <source>
        <dbReference type="Pfam" id="PF25794"/>
    </source>
</evidence>
<dbReference type="SUPFAM" id="SSF55874">
    <property type="entry name" value="ATPase domain of HSP90 chaperone/DNA topoisomerase II/histidine kinase"/>
    <property type="match status" value="1"/>
</dbReference>
<evidence type="ECO:0000313" key="3">
    <source>
        <dbReference type="Proteomes" id="UP001292079"/>
    </source>
</evidence>
<sequence>MSSQVPSSSASVISTEIQSDPLKHVNDSVQLLLKKFSKENRYTNPAYIQEALLKNYPAVCQVFNDKQLNQNDIPRLAKHAKLIKQINDRICVYSTVNNIVTLIDIKEIICKEAPNDYHLLGPITKLPVILNIFRVNKFHRRIEQYFESNQFCVQLEKLSSVFILREFKRCMLKHRYDSTKYVNSKFAKSILVMFKGALRSAKDLQNPESLYQFGIKIKSYEEVYSNMIITLNITDSYTNALNCLQRRLGFGWDNIVRNLRKNTPLGSCSQRNPERILKCLGVYSLILYKELNDISKKINIVWPVDYLKALVTFSTFMNTVVSKKPFNRLLCSLILLSDTTSLEIETLVKQLILPVITTSSNVVIDLTDIPNDQTTEVLEKVNHVLNQHIRNGIHSDNLWLTLASLEKELLHTSLNQNSEISLTSLLSYLVEAVNQNHFIHTSNSSELNFSSENTKEIEEITNSLQSVSSREHFDLHKVFQFLQKLTCLSLRDNEEVSKLICAHLNIQRSVKLDQFLIFILPKVIHTENELYALKALIYHDCIRIRDKSVSEMAQHRCMDYQSSDNVISRLLTHRECVLRLLSLCPSLMDLEVWCQWHLTNWFYDRWGNLESFLKECDTDQVCNRFNLTAIRLLSSGGTTGPSGSLIRLTAHPTSDDFMTAYKQWQSRSNHHYAFRLLCDYMIGAAINVSQFSVLQMCPLLASLLSDITGILFKKFLSVNHFSEDKDFISFMYFENFLFSNFQIIIPSIQLANKRNSKSWPLDIADIMLAKSSYLHSLLDILFSDILISLRRDTKIEQSNNGIDLISAVGSIGYQLKWPAYIKCFEEKRFKVTDIENVTSDICRSSSIGDVYSPSCLPKFGLSNVDVKNHFNFEEVAFKKSIINTNNLTITDVATTTITNTITKQQFVEELRCREFGVGVKLNEEAENLLQRIEGKLSRSLIQLSTGLYGLPGHFLLELIQNADDNVYADNVLPSLEFHLTNFKVDNITSDNVTLLVMNNEAVGFTLSDISALCDVGQSTKVTQRDLKIGRKGIGFKSVFNITDTPEIHSNGFHVRFQRQRTNSQFNSHNSLMLILEWCQEFHRSQINIDIPSWCRTLFLLPLSDRLCSNSIFHSSSSLRLIQLIQSTLKANLLLFLRHLRCLTFSSIDVSLLFVIPGSIYISLFYQYNCYAELISIHETELSDAINKQQKTTIHKWFSFKQSIPVDFNDSLKILPKETEISIAVSLTDPEPLQTCPIYAFLPVLGIGLRFSLNADFDLTSSREDVDSNSLWNRWLVDKIPVVFINMIRSIEKVCFANKRLSNLLMNSLQLYEPHPELFSQYNFVESSEDKREKDERDGTILFKQWKNNSVVDCIKMEVLNWLGAQSISVLSLLNLTAVLKPDDLAQPGLLSAIMSMMESCLSNQTKSFSVWKSQSHVSISVNISRCHLVNRLQNLPIFPLTNGNCVRILDKQKQIWATDQPPGLTILLPPHPSEIVSILIDITYDDYIQLIGKFGPLIRPDLMHYDYQNVKYSSLLVNKSPLGLGLQIAYPHIVLKEWILPYLQFDVKLNNASSKELIVWLISVGQFYASVNVDFNASIVSSLSSSSSSSSEYHSEFSTMLPLVVSQNLTDDDITLPALYIENGMRRNEVVLIPPNIFTLSPSSTSSTKLEVDLFNCLTDKHIINNAQKSFYIVSSKYFVGSFSSNNSRQQYRWLKLFSGAGASTLLSVHNVKYLYQTASVQLSENQFLSINKDILPLPAHHPLSTCMNEYLVNNLNDNGGRSAWLVDDYISPGIEVLLEYISSTKSNQVGVKMGEYLCCLLNDNWSIQINSIQSTNHQNHSKSSISSLYFYNPTGNHIISHLLTYSSWFSKLRQITWLPVRSSLSNTSFKLMSPIDSQMIYSPLAFINLQLQNPDFTQLLKENCYLWNSSLHSVDNPLNIQFTTSIGLINDVNCKTFEHLMRQLGEKAKRDPTVPLHLTPDLMMFIYRLSVKYYLRDHHYHGKELIDNFNINRSLTDWLRTVFANPTYPCILVQCSATVTHKSMCIRQHQEYQTPSQSSNNSLDCPVCKSVKINNQNVKSSRKRLASSSIDHVPFTTKQNNKSVYHLVGIDMVCWSSIVSDVILNGKSSLTDVDNEDIENNAFSDDLCLLSEFVQTTEENHLPMETVQRSRKFVLSQCYSPKSRQFFVEKLGLPSTSSIDEILSLRPCLPYSKFRDNEHSHYRQFLEYGRKLAHWYALLDYCVREEYFRELRGDQNLQIVKSSVMAHLKQSPIILDSSGQWHRPCDLVNRIRSNEPKKSCLFTWHKPVFGRMIHHICRNNNSHLCYKVMAYSLSLLNKVYKPKDDLFTSSTTSSCDMDALSTMIQFTSSVKQQQHAGGKAHHLLLDLFDLP</sequence>
<dbReference type="Pfam" id="PF25794">
    <property type="entry name" value="SACS"/>
    <property type="match status" value="1"/>
</dbReference>
<dbReference type="PANTHER" id="PTHR32387">
    <property type="entry name" value="WU:FJ29H11"/>
    <property type="match status" value="1"/>
</dbReference>
<reference evidence="2" key="2">
    <citation type="journal article" date="2023" name="Infect Dis Poverty">
        <title>Chromosome-scale genome of the human blood fluke Schistosoma mekongi and its implications for public health.</title>
        <authorList>
            <person name="Zhou M."/>
            <person name="Xu L."/>
            <person name="Xu D."/>
            <person name="Chen W."/>
            <person name="Khan J."/>
            <person name="Hu Y."/>
            <person name="Huang H."/>
            <person name="Wei H."/>
            <person name="Zhang Y."/>
            <person name="Chusongsang P."/>
            <person name="Tanasarnprasert K."/>
            <person name="Hu X."/>
            <person name="Limpanont Y."/>
            <person name="Lv Z."/>
        </authorList>
    </citation>
    <scope>NUCLEOTIDE SEQUENCE</scope>
    <source>
        <strain evidence="2">LV_2022a</strain>
    </source>
</reference>
<dbReference type="Gene3D" id="3.30.565.10">
    <property type="entry name" value="Histidine kinase-like ATPase, C-terminal domain"/>
    <property type="match status" value="1"/>
</dbReference>
<dbReference type="InterPro" id="IPR052957">
    <property type="entry name" value="Auxin_embryo_med"/>
</dbReference>
<dbReference type="EMBL" id="JALJAT010000003">
    <property type="protein sequence ID" value="KAK4471721.1"/>
    <property type="molecule type" value="Genomic_DNA"/>
</dbReference>
<organism evidence="2 3">
    <name type="scientific">Schistosoma mekongi</name>
    <name type="common">Parasitic worm</name>
    <dbReference type="NCBI Taxonomy" id="38744"/>
    <lineage>
        <taxon>Eukaryota</taxon>
        <taxon>Metazoa</taxon>
        <taxon>Spiralia</taxon>
        <taxon>Lophotrochozoa</taxon>
        <taxon>Platyhelminthes</taxon>
        <taxon>Trematoda</taxon>
        <taxon>Digenea</taxon>
        <taxon>Strigeidida</taxon>
        <taxon>Schistosomatoidea</taxon>
        <taxon>Schistosomatidae</taxon>
        <taxon>Schistosoma</taxon>
    </lineage>
</organism>
<dbReference type="Proteomes" id="UP001292079">
    <property type="component" value="Unassembled WGS sequence"/>
</dbReference>
<dbReference type="PANTHER" id="PTHR32387:SF0">
    <property type="entry name" value="PROTEIN NO VEIN"/>
    <property type="match status" value="1"/>
</dbReference>
<dbReference type="NCBIfam" id="NF047352">
    <property type="entry name" value="P_loop_sacsin"/>
    <property type="match status" value="1"/>
</dbReference>
<dbReference type="InterPro" id="IPR036890">
    <property type="entry name" value="HATPase_C_sf"/>
</dbReference>
<dbReference type="InterPro" id="IPR058210">
    <property type="entry name" value="SACS/Nov_dom"/>
</dbReference>
<comment type="caution">
    <text evidence="2">The sequence shown here is derived from an EMBL/GenBank/DDBJ whole genome shotgun (WGS) entry which is preliminary data.</text>
</comment>
<reference evidence="2" key="1">
    <citation type="submission" date="2022-04" db="EMBL/GenBank/DDBJ databases">
        <authorList>
            <person name="Xu L."/>
            <person name="Lv Z."/>
        </authorList>
    </citation>
    <scope>NUCLEOTIDE SEQUENCE</scope>
    <source>
        <strain evidence="2">LV_2022a</strain>
    </source>
</reference>
<proteinExistence type="predicted"/>
<feature type="domain" description="Sacsin/Nov" evidence="1">
    <location>
        <begin position="953"/>
        <end position="1148"/>
    </location>
</feature>